<evidence type="ECO:0000313" key="1">
    <source>
        <dbReference type="EMBL" id="KAI5680324.1"/>
    </source>
</evidence>
<organism evidence="1 2">
    <name type="scientific">Catharanthus roseus</name>
    <name type="common">Madagascar periwinkle</name>
    <name type="synonym">Vinca rosea</name>
    <dbReference type="NCBI Taxonomy" id="4058"/>
    <lineage>
        <taxon>Eukaryota</taxon>
        <taxon>Viridiplantae</taxon>
        <taxon>Streptophyta</taxon>
        <taxon>Embryophyta</taxon>
        <taxon>Tracheophyta</taxon>
        <taxon>Spermatophyta</taxon>
        <taxon>Magnoliopsida</taxon>
        <taxon>eudicotyledons</taxon>
        <taxon>Gunneridae</taxon>
        <taxon>Pentapetalae</taxon>
        <taxon>asterids</taxon>
        <taxon>lamiids</taxon>
        <taxon>Gentianales</taxon>
        <taxon>Apocynaceae</taxon>
        <taxon>Rauvolfioideae</taxon>
        <taxon>Vinceae</taxon>
        <taxon>Catharanthinae</taxon>
        <taxon>Catharanthus</taxon>
    </lineage>
</organism>
<sequence length="2701" mass="293347">MATVIQAPLLNEVLELTKAAQERGTDPLMWAMQLSSSLTSAGVSMPSTDVANILVSHICWGNNVPQAWKFLEKALILRIVPPELVLALLSIRVIPYRKKHPAAYRLYLELLKRYAFSLPSLINGPNYKKIMESIDDALHLSQVFGLQACEPGILVVEFLFSIVWELLDASLDDEGLLELTTEKQSIWAIRNQDMEIDNQEGIEGKRTEHHEVLQKMNTVMAVEIIGEFFQNKATSRILYLTRCNIFGMLINDPKRTRSVHWEPFTQHLKLLIGKSSALNSSKCISPQALLELTSKARTVLSKDCKTSSKQSFHAVMASGSLISSARQCHGTSHSTLWLPIDFFFEDAWDGLHVAAASAVESLTGLVKALQALNRTSWQDAFLAVWIAALRLVQRERDMSEGPAPRLDTCLCMLLSITPLAIVNIIEEEENSLVGETDFTSPRKEKQLFGSRRQDLVVSLQKLNDYEGLLTPPLSVSSSANQAAAKAMMFLSGLSVGSGYFDGMSLNDMPSGFCYVKGHTDQTPRGLSGQMSGWSSFLKGSPLTPPMVNALVSTPASSLAEIEKIYEIAVNGSDDDKISAATILCGASLIRGWNIQEHTVLFITRLMCPPVPANYSGTDSHLIGYAPFLNILLVEISSFDCIQIFSLHGLVPQLAGALMPICEAFGSCAPNVSCTLANGEEISTYAVFSNAFTLLLRLWRFDQPPVEHVCGEVGPVGSHVTPEYLLLVRNMQLATDESSSENCKSKRLSKLCSLSCREPIFLDSFPKLKNWYRQHQACIASTLSGLVPGTPIHQIVDALLAMMFRRINRGAQPMTPTTSGSSNSSGTGFDDFLIHLKLPAWDILEAVPFVLDAALTACDHGTLSPRELATGLKDLADFLPASLATIVSYFSAEVTRGLWKSAFMNGSDWPSPAANLAHVEKQIKKILADTGVDAPSLPVGVTTGGNSPATLPLPLAAYVSLTITYKLDKASDRYLNLVGPSLTNLATSCPWPCMAIVFALWAQKAKRWSDFLIFCVSRAVFHHNSDAVVQLLKVCFATTLGLNSLSSGNGGVGSLLGHGFGSHKSGGIRPVAPGILFLRVHRAVRKIMFMTEVIVSLLLESVKGIASSGLPSGNLEKLKKSKHGSKYGQVSLAAAMTRVKVAASLGASIVWITGGSNLVQCLIKETLPSWFISVQRSSDSNGGDFREGMVEMLGGYALAYFAVLSGTFAWGLDSTSSASKRRAQFLGQHLEFLADALDGKFSLGCNKATWRAYVSGFLGLMVVCTPIWIREVNVEVLKRLSKALKQWNEVELALTLLEVGGVPAMGAAAEMIIETEYYEDYKLGIVGDEITAVVSPAMAAMIQAPLCDEVLELTKAAQERGTDPLMWAMQLSSSLTSFGVSMPSTDVANLLVSHICWANNVPLAWKFLEKALTLRIVPPMLVLALLSIRVIPRRKTHPGAYRLYMELLKRYAFSLPSLINGPNYKKVMESIDDALHLSQVFGLQACEPGLLVVEFVFSILWELVDASLDDEGLLELTTEKRSVWAIRNQDTEIDNHEGIEGKRAEHYEVLQKMNTVMAVEIIGDFFQNKVSSRILHLARRNLSIHWEPFIQHLRLLIGKSSALKNSKNISPQALAELTSETRRVLSREYKTNSQQRFHAVMASGSLISSAGQCHGTSHSTLWLPIDLFLEDTMDGSQLVATSAVDTLSGLVKALQALNRTSWQETFLNVWIAVLRLVQRERDISEGPVPRLDTCLCMLLSIAPLAIVNIVEEEENSLVGETDFTSPRKEKQLVGRRRQDLVVSLQQLNDYEGLLTTPLSVSSLANQAAAKAMMFLSGLSVGNGYFDGMSLNDMPSGCSGNLRHLIVEACIARNVLDTSAYLWPGYVKGHANQIPRGLSGQMLGWSSLLKGSPLTPPMINALVSTPASSLAEIEKIYEIAVNGSDDDKISAATVLCGASLIRGWNIQEHTVLLITRLLCPPVPADYSGTDSHLIGYAPFLNVLLVGISSVDCMQIFSLHGLKLHSKLCLTFVLFANGPSATYQVPQLAGALMPICEAFGSCAPNVSWTLATGEEISTHAVFSNAFTLLLRLWRFDHPPFEPVCGDVAPVGSHLTPEYLLLVRNMQLASAEGSSKECRSKRLSRLCSPSCREPIFLDSFPKLKNWYSQHQACIASTLSGLVPGTPIHQIVDALLAMMFRRINRGPQPMTPTSATSGSSNSSGTGHDDFHFHLKLPAWDILEAVPFVLDAALTACGHGTLSPRELATDELCDPGISIKCSCVCLGLKDLADFLPASLATVVSYLSAEVTRGLWKPVFMNGSDWPSPAANLAYVEQQIKKILAETGVDIPSLPLGGSSPATLPLPLAAFVSLTITYKLDRVTDRFLNLVGPSLTNLATSCPLPCMAIVFALWVQKVKRWSDFFVFSASRAVFHHSSDAVVQLLRVCFASTLGLNSSSLGNGGVGSLLGHGFGSHLSGGICPVAPGILYLRVHRAVRKVMFMTEEIVSLLLESVKGIASSGLPSGNLEKLKKTKHGTKYGQVSLAAAMSRVKVAASLGASIVWITGGSNLVQSLIKETLPSWFISVQGSARNGGEYGEMVDMLGGYALAYFAVLSGTFAWGVDSTSSASKRRAQIIGQHLEFLADALDGKFSLGCNKATWRAYVSGFVSLMVGCTPTWMCEVNVEVLKRLSRALKQWNEVELALALLGIGGIPAMGAAAEMIIETGI</sequence>
<gene>
    <name evidence="1" type="ORF">M9H77_01551</name>
</gene>
<name>A0ACC0C685_CATRO</name>
<evidence type="ECO:0000313" key="2">
    <source>
        <dbReference type="Proteomes" id="UP001060085"/>
    </source>
</evidence>
<dbReference type="EMBL" id="CM044701">
    <property type="protein sequence ID" value="KAI5680324.1"/>
    <property type="molecule type" value="Genomic_DNA"/>
</dbReference>
<accession>A0ACC0C685</accession>
<reference evidence="2" key="1">
    <citation type="journal article" date="2023" name="Nat. Plants">
        <title>Single-cell RNA sequencing provides a high-resolution roadmap for understanding the multicellular compartmentation of specialized metabolism.</title>
        <authorList>
            <person name="Sun S."/>
            <person name="Shen X."/>
            <person name="Li Y."/>
            <person name="Li Y."/>
            <person name="Wang S."/>
            <person name="Li R."/>
            <person name="Zhang H."/>
            <person name="Shen G."/>
            <person name="Guo B."/>
            <person name="Wei J."/>
            <person name="Xu J."/>
            <person name="St-Pierre B."/>
            <person name="Chen S."/>
            <person name="Sun C."/>
        </authorList>
    </citation>
    <scope>NUCLEOTIDE SEQUENCE [LARGE SCALE GENOMIC DNA]</scope>
</reference>
<protein>
    <submittedName>
        <fullName evidence="1">Uncharacterized protein</fullName>
    </submittedName>
</protein>
<keyword evidence="2" id="KW-1185">Reference proteome</keyword>
<dbReference type="Proteomes" id="UP001060085">
    <property type="component" value="Linkage Group LG01"/>
</dbReference>
<proteinExistence type="predicted"/>
<comment type="caution">
    <text evidence="1">The sequence shown here is derived from an EMBL/GenBank/DDBJ whole genome shotgun (WGS) entry which is preliminary data.</text>
</comment>